<feature type="compositionally biased region" description="Polar residues" evidence="2">
    <location>
        <begin position="693"/>
        <end position="706"/>
    </location>
</feature>
<sequence length="761" mass="83365">MVPPVTLHPTWLSVHKDSTRDLLNEAASVYKEVTVLDDTSMSESTRRAAEAEHRVALTFKQMADVYGVRMAVLACPKFENYLDKIKNGTLFPEMKRPPRPPDVGYERGEHDVLLVHPGCGVLVVSVKSVGGNFQDIGFPEEQRAKSVLEVLKRAIAQLQKEAKVVEHVLSDLSPPVTPVLALPNVAMETLTAALQGDTSFQKDFEAFFGTGEASLCLCSDDLPPVRRTLCQRVKPEGAEVSETSLDAAGAAGSSPVQPSTEWDVQKLHQWFCQKFPGSVAGKEVLTQDTYEDIVGSCGEFRERDHSIADSGRIEVRVMPEAVREVSARFQALLLLPHQVALLLSAHPCVYMHGVMGSGKSVMLTLKSRHWLASGSDVIIVNVSYDAPGSPIGYALLEAINGVFEDDAEHKKAKIVNLRLSEFSKERFVADILSACQPADVKNVNFILDEVYDAYGQIVDVIREHFPHAHIWAAGLMGQNTPKGFHSVEMLKVLRSPPAVQRVLASTDYEEKRRALYTINGALEGLPSEGPEPKFILHEKHHSSSQLSPLDCSACGEDAIQIFSHVVGLKPNLRQSPGSSVSCSAVTPKASLSYKDIVLLCKDPESRRVYPKVGEIYLLKEKIFEEFVHKIDNCEFVSVLRRAGYPVRTVRSVSSDDLAKSDPDEIVASWINPASGLEWAVVVFAPGDPPPAEHSTSQSPDASSIDPQGTGIPARVQTASVGSVDENEIGLRAVHSRMSKRDREYLFWAASRCTAQLVVLVP</sequence>
<proteinExistence type="predicted"/>
<accession>A0ABD0KJM6</accession>
<comment type="caution">
    <text evidence="3">The sequence shown here is derived from an EMBL/GenBank/DDBJ whole genome shotgun (WGS) entry which is preliminary data.</text>
</comment>
<gene>
    <name evidence="3" type="ORF">BaRGS_00021453</name>
</gene>
<evidence type="ECO:0000256" key="2">
    <source>
        <dbReference type="SAM" id="MobiDB-lite"/>
    </source>
</evidence>
<organism evidence="3 4">
    <name type="scientific">Batillaria attramentaria</name>
    <dbReference type="NCBI Taxonomy" id="370345"/>
    <lineage>
        <taxon>Eukaryota</taxon>
        <taxon>Metazoa</taxon>
        <taxon>Spiralia</taxon>
        <taxon>Lophotrochozoa</taxon>
        <taxon>Mollusca</taxon>
        <taxon>Gastropoda</taxon>
        <taxon>Caenogastropoda</taxon>
        <taxon>Sorbeoconcha</taxon>
        <taxon>Cerithioidea</taxon>
        <taxon>Batillariidae</taxon>
        <taxon>Batillaria</taxon>
    </lineage>
</organism>
<reference evidence="3 4" key="1">
    <citation type="journal article" date="2023" name="Sci. Data">
        <title>Genome assembly of the Korean intertidal mud-creeper Batillaria attramentaria.</title>
        <authorList>
            <person name="Patra A.K."/>
            <person name="Ho P.T."/>
            <person name="Jun S."/>
            <person name="Lee S.J."/>
            <person name="Kim Y."/>
            <person name="Won Y.J."/>
        </authorList>
    </citation>
    <scope>NUCLEOTIDE SEQUENCE [LARGE SCALE GENOMIC DNA]</scope>
    <source>
        <strain evidence="3">Wonlab-2016</strain>
    </source>
</reference>
<evidence type="ECO:0000313" key="4">
    <source>
        <dbReference type="Proteomes" id="UP001519460"/>
    </source>
</evidence>
<dbReference type="EMBL" id="JACVVK020000166">
    <property type="protein sequence ID" value="KAK7487364.1"/>
    <property type="molecule type" value="Genomic_DNA"/>
</dbReference>
<evidence type="ECO:0000313" key="3">
    <source>
        <dbReference type="EMBL" id="KAK7487364.1"/>
    </source>
</evidence>
<keyword evidence="4" id="KW-1185">Reference proteome</keyword>
<dbReference type="Proteomes" id="UP001519460">
    <property type="component" value="Unassembled WGS sequence"/>
</dbReference>
<evidence type="ECO:0000256" key="1">
    <source>
        <dbReference type="SAM" id="Coils"/>
    </source>
</evidence>
<dbReference type="AlphaFoldDB" id="A0ABD0KJM6"/>
<protein>
    <submittedName>
        <fullName evidence="3">Uncharacterized protein</fullName>
    </submittedName>
</protein>
<feature type="region of interest" description="Disordered" evidence="2">
    <location>
        <begin position="688"/>
        <end position="711"/>
    </location>
</feature>
<name>A0ABD0KJM6_9CAEN</name>
<feature type="coiled-coil region" evidence="1">
    <location>
        <begin position="141"/>
        <end position="168"/>
    </location>
</feature>
<keyword evidence="1" id="KW-0175">Coiled coil</keyword>